<dbReference type="EMBL" id="JAFCMP010000279">
    <property type="protein sequence ID" value="KAG5181916.1"/>
    <property type="molecule type" value="Genomic_DNA"/>
</dbReference>
<evidence type="ECO:0000259" key="8">
    <source>
        <dbReference type="Pfam" id="PF24807"/>
    </source>
</evidence>
<dbReference type="GO" id="GO:1905786">
    <property type="term" value="P:positive regulation of anaphase-promoting complex-dependent catabolic process"/>
    <property type="evidence" value="ECO:0007669"/>
    <property type="project" value="TreeGrafter"/>
</dbReference>
<evidence type="ECO:0000313" key="9">
    <source>
        <dbReference type="EMBL" id="KAG5181916.1"/>
    </source>
</evidence>
<dbReference type="PANTHER" id="PTHR19918:SF8">
    <property type="entry name" value="FI02843P"/>
    <property type="match status" value="1"/>
</dbReference>
<keyword evidence="3" id="KW-0132">Cell division</keyword>
<proteinExistence type="inferred from homology"/>
<evidence type="ECO:0000256" key="4">
    <source>
        <dbReference type="ARBA" id="ARBA00022737"/>
    </source>
</evidence>
<feature type="domain" description="CDC20/Fizzy WD40" evidence="8">
    <location>
        <begin position="64"/>
        <end position="338"/>
    </location>
</feature>
<protein>
    <submittedName>
        <fullName evidence="9">WD40-repeat-containing domain protein</fullName>
    </submittedName>
</protein>
<dbReference type="GO" id="GO:0010997">
    <property type="term" value="F:anaphase-promoting complex binding"/>
    <property type="evidence" value="ECO:0007669"/>
    <property type="project" value="InterPro"/>
</dbReference>
<dbReference type="SMART" id="SM00320">
    <property type="entry name" value="WD40"/>
    <property type="match status" value="5"/>
</dbReference>
<dbReference type="InterPro" id="IPR001680">
    <property type="entry name" value="WD40_rpt"/>
</dbReference>
<dbReference type="GO" id="GO:0031145">
    <property type="term" value="P:anaphase-promoting complex-dependent catabolic process"/>
    <property type="evidence" value="ECO:0007669"/>
    <property type="project" value="TreeGrafter"/>
</dbReference>
<evidence type="ECO:0000313" key="10">
    <source>
        <dbReference type="Proteomes" id="UP000664859"/>
    </source>
</evidence>
<comment type="caution">
    <text evidence="9">The sequence shown here is derived from an EMBL/GenBank/DDBJ whole genome shotgun (WGS) entry which is preliminary data.</text>
</comment>
<keyword evidence="6" id="KW-0131">Cell cycle</keyword>
<dbReference type="PANTHER" id="PTHR19918">
    <property type="entry name" value="CELL DIVISION CYCLE 20 CDC20 FIZZY -RELATED"/>
    <property type="match status" value="1"/>
</dbReference>
<dbReference type="GO" id="GO:0051301">
    <property type="term" value="P:cell division"/>
    <property type="evidence" value="ECO:0007669"/>
    <property type="project" value="UniProtKB-KW"/>
</dbReference>
<evidence type="ECO:0000256" key="6">
    <source>
        <dbReference type="ARBA" id="ARBA00023306"/>
    </source>
</evidence>
<keyword evidence="4" id="KW-0677">Repeat</keyword>
<dbReference type="OrthoDB" id="10263272at2759"/>
<evidence type="ECO:0000256" key="7">
    <source>
        <dbReference type="PROSITE-ProRule" id="PRU00221"/>
    </source>
</evidence>
<dbReference type="AlphaFoldDB" id="A0A836CFG2"/>
<dbReference type="GO" id="GO:0005680">
    <property type="term" value="C:anaphase-promoting complex"/>
    <property type="evidence" value="ECO:0007669"/>
    <property type="project" value="TreeGrafter"/>
</dbReference>
<dbReference type="GO" id="GO:1990757">
    <property type="term" value="F:ubiquitin ligase activator activity"/>
    <property type="evidence" value="ECO:0007669"/>
    <property type="project" value="TreeGrafter"/>
</dbReference>
<dbReference type="PROSITE" id="PS50294">
    <property type="entry name" value="WD_REPEATS_REGION"/>
    <property type="match status" value="1"/>
</dbReference>
<dbReference type="SUPFAM" id="SSF50978">
    <property type="entry name" value="WD40 repeat-like"/>
    <property type="match status" value="1"/>
</dbReference>
<reference evidence="9" key="1">
    <citation type="submission" date="2021-02" db="EMBL/GenBank/DDBJ databases">
        <title>First Annotated Genome of the Yellow-green Alga Tribonema minus.</title>
        <authorList>
            <person name="Mahan K.M."/>
        </authorList>
    </citation>
    <scope>NUCLEOTIDE SEQUENCE</scope>
    <source>
        <strain evidence="9">UTEX B ZZ1240</strain>
    </source>
</reference>
<dbReference type="InterPro" id="IPR036322">
    <property type="entry name" value="WD40_repeat_dom_sf"/>
</dbReference>
<dbReference type="PROSITE" id="PS50082">
    <property type="entry name" value="WD_REPEATS_2"/>
    <property type="match status" value="1"/>
</dbReference>
<comment type="similarity">
    <text evidence="1">Belongs to the WD repeat CDC20/Fizzy family.</text>
</comment>
<dbReference type="Proteomes" id="UP000664859">
    <property type="component" value="Unassembled WGS sequence"/>
</dbReference>
<dbReference type="InterPro" id="IPR056150">
    <property type="entry name" value="WD40_CDC20-Fz"/>
</dbReference>
<dbReference type="InterPro" id="IPR033010">
    <property type="entry name" value="Cdc20/Fizzy"/>
</dbReference>
<organism evidence="9 10">
    <name type="scientific">Tribonema minus</name>
    <dbReference type="NCBI Taxonomy" id="303371"/>
    <lineage>
        <taxon>Eukaryota</taxon>
        <taxon>Sar</taxon>
        <taxon>Stramenopiles</taxon>
        <taxon>Ochrophyta</taxon>
        <taxon>PX clade</taxon>
        <taxon>Xanthophyceae</taxon>
        <taxon>Tribonematales</taxon>
        <taxon>Tribonemataceae</taxon>
        <taxon>Tribonema</taxon>
    </lineage>
</organism>
<evidence type="ECO:0000256" key="3">
    <source>
        <dbReference type="ARBA" id="ARBA00022618"/>
    </source>
</evidence>
<evidence type="ECO:0000256" key="2">
    <source>
        <dbReference type="ARBA" id="ARBA00022574"/>
    </source>
</evidence>
<keyword evidence="2 7" id="KW-0853">WD repeat</keyword>
<sequence>MSQDGAGRGHRVLAFRNKAPMPSEGHLNSLKVLYSQAQGNGRGVAVNTSVRLSRHISSTPERMLDAPGMVDDYYLNLLSWGNNNLLAVALGPTVYLWDPATGQIEDLPCLEGDDDYVCSVNFIAEGGTHIAIGTCHGQTQLWDVTQRKQVRSMDGHSSRVSALSWNKHVVSSGGRDGNIVHHDVRVQRHAVRVLRGHTQEVCSLAWSPNGATLASGANDNLVNLWDASVASGDFGGVPRATLTDHCAAVKALAWCPFEANLLATGAGTADRCIKFWNGASGALLNSVDTGTQVCALQWSRTEKELLSSHGYIDNSLCLWKYPSMVKVGIALEASTERVQWCI</sequence>
<dbReference type="Pfam" id="PF24807">
    <property type="entry name" value="WD40_CDC20-Fz"/>
    <property type="match status" value="1"/>
</dbReference>
<accession>A0A836CFG2</accession>
<name>A0A836CFG2_9STRA</name>
<evidence type="ECO:0000256" key="1">
    <source>
        <dbReference type="ARBA" id="ARBA00006445"/>
    </source>
</evidence>
<evidence type="ECO:0000256" key="5">
    <source>
        <dbReference type="ARBA" id="ARBA00022776"/>
    </source>
</evidence>
<feature type="repeat" description="WD" evidence="7">
    <location>
        <begin position="194"/>
        <end position="226"/>
    </location>
</feature>
<gene>
    <name evidence="9" type="ORF">JKP88DRAFT_320064</name>
</gene>
<keyword evidence="5" id="KW-0498">Mitosis</keyword>
<dbReference type="InterPro" id="IPR015943">
    <property type="entry name" value="WD40/YVTN_repeat-like_dom_sf"/>
</dbReference>
<keyword evidence="10" id="KW-1185">Reference proteome</keyword>
<dbReference type="Gene3D" id="2.130.10.10">
    <property type="entry name" value="YVTN repeat-like/Quinoprotein amine dehydrogenase"/>
    <property type="match status" value="1"/>
</dbReference>